<proteinExistence type="predicted"/>
<dbReference type="GO" id="GO:0005634">
    <property type="term" value="C:nucleus"/>
    <property type="evidence" value="ECO:0007669"/>
    <property type="project" value="TreeGrafter"/>
</dbReference>
<evidence type="ECO:0000313" key="3">
    <source>
        <dbReference type="EMBL" id="CAI6087650.1"/>
    </source>
</evidence>
<comment type="caution">
    <text evidence="3">The sequence shown here is derived from an EMBL/GenBank/DDBJ whole genome shotgun (WGS) entry which is preliminary data.</text>
</comment>
<protein>
    <recommendedName>
        <fullName evidence="2">Serine hydrolase domain-containing protein</fullName>
    </recommendedName>
</protein>
<gene>
    <name evidence="3" type="ORF">CCHLO57077_00008186</name>
</gene>
<organism evidence="3 4">
    <name type="scientific">Clonostachys chloroleuca</name>
    <dbReference type="NCBI Taxonomy" id="1926264"/>
    <lineage>
        <taxon>Eukaryota</taxon>
        <taxon>Fungi</taxon>
        <taxon>Dikarya</taxon>
        <taxon>Ascomycota</taxon>
        <taxon>Pezizomycotina</taxon>
        <taxon>Sordariomycetes</taxon>
        <taxon>Hypocreomycetidae</taxon>
        <taxon>Hypocreales</taxon>
        <taxon>Bionectriaceae</taxon>
        <taxon>Clonostachys</taxon>
    </lineage>
</organism>
<dbReference type="InterPro" id="IPR050593">
    <property type="entry name" value="LovG"/>
</dbReference>
<reference evidence="3" key="1">
    <citation type="submission" date="2023-01" db="EMBL/GenBank/DDBJ databases">
        <authorList>
            <person name="Piombo E."/>
        </authorList>
    </citation>
    <scope>NUCLEOTIDE SEQUENCE</scope>
</reference>
<dbReference type="SUPFAM" id="SSF53474">
    <property type="entry name" value="alpha/beta-Hydrolases"/>
    <property type="match status" value="1"/>
</dbReference>
<dbReference type="InterPro" id="IPR005645">
    <property type="entry name" value="FSH-like_dom"/>
</dbReference>
<keyword evidence="4" id="KW-1185">Reference proteome</keyword>
<dbReference type="PANTHER" id="PTHR48070">
    <property type="entry name" value="ESTERASE OVCA2"/>
    <property type="match status" value="1"/>
</dbReference>
<sequence length="260" mass="28758">EYEVFVLTWSGDLCSGECHKHENNASISADSITLQALEMQSSSLRNHLEDHEFVFVNGTVPTKPVDDHASRIMDEHYGYIMDGPDADQCRELLSTMIEFVHDNGPFDGVFGFSEGGMIAALLLVEDARRPFAGFRCGIMFSAAPPFDPDISQTTDDNVRALGMNGTEDGVIIKVPTAHIRESSPPPWLWRFSPLAPLWAKHDMGNPTRLNEAMIGLCDGGVREVFTHHHVGHDIPGTKSKMELAGALRAIERTIERCQDP</sequence>
<dbReference type="PANTHER" id="PTHR48070:SF4">
    <property type="entry name" value="ESTERASE ALNB"/>
    <property type="match status" value="1"/>
</dbReference>
<dbReference type="EMBL" id="CABFNP030000799">
    <property type="protein sequence ID" value="CAI6087650.1"/>
    <property type="molecule type" value="Genomic_DNA"/>
</dbReference>
<evidence type="ECO:0000256" key="1">
    <source>
        <dbReference type="ARBA" id="ARBA00022801"/>
    </source>
</evidence>
<dbReference type="GO" id="GO:0005737">
    <property type="term" value="C:cytoplasm"/>
    <property type="evidence" value="ECO:0007669"/>
    <property type="project" value="TreeGrafter"/>
</dbReference>
<dbReference type="Pfam" id="PF03959">
    <property type="entry name" value="FSH1"/>
    <property type="match status" value="1"/>
</dbReference>
<dbReference type="Gene3D" id="3.40.50.1820">
    <property type="entry name" value="alpha/beta hydrolase"/>
    <property type="match status" value="1"/>
</dbReference>
<dbReference type="GO" id="GO:0016787">
    <property type="term" value="F:hydrolase activity"/>
    <property type="evidence" value="ECO:0007669"/>
    <property type="project" value="UniProtKB-KW"/>
</dbReference>
<evidence type="ECO:0000259" key="2">
    <source>
        <dbReference type="Pfam" id="PF03959"/>
    </source>
</evidence>
<evidence type="ECO:0000313" key="4">
    <source>
        <dbReference type="Proteomes" id="UP001160390"/>
    </source>
</evidence>
<dbReference type="InterPro" id="IPR029058">
    <property type="entry name" value="AB_hydrolase_fold"/>
</dbReference>
<keyword evidence="1" id="KW-0378">Hydrolase</keyword>
<dbReference type="GO" id="GO:0019748">
    <property type="term" value="P:secondary metabolic process"/>
    <property type="evidence" value="ECO:0007669"/>
    <property type="project" value="TreeGrafter"/>
</dbReference>
<name>A0AA35Q151_9HYPO</name>
<accession>A0AA35Q151</accession>
<feature type="domain" description="Serine hydrolase" evidence="2">
    <location>
        <begin position="37"/>
        <end position="175"/>
    </location>
</feature>
<dbReference type="AlphaFoldDB" id="A0AA35Q151"/>
<dbReference type="Proteomes" id="UP001160390">
    <property type="component" value="Unassembled WGS sequence"/>
</dbReference>
<feature type="non-terminal residue" evidence="3">
    <location>
        <position position="1"/>
    </location>
</feature>